<dbReference type="Proteomes" id="UP000507470">
    <property type="component" value="Unassembled WGS sequence"/>
</dbReference>
<dbReference type="GO" id="GO:0005509">
    <property type="term" value="F:calcium ion binding"/>
    <property type="evidence" value="ECO:0007669"/>
    <property type="project" value="InterPro"/>
</dbReference>
<dbReference type="EMBL" id="CACVKT020002094">
    <property type="protein sequence ID" value="CAC5374935.1"/>
    <property type="molecule type" value="Genomic_DNA"/>
</dbReference>
<dbReference type="OrthoDB" id="6156714at2759"/>
<protein>
    <recommendedName>
        <fullName evidence="3">Cadherin domain-containing protein</fullName>
    </recommendedName>
</protein>
<dbReference type="PANTHER" id="PTHR19963">
    <property type="entry name" value="CCHC-TYPE DOMAIN-CONTAINING PROTEIN"/>
    <property type="match status" value="1"/>
</dbReference>
<proteinExistence type="predicted"/>
<evidence type="ECO:0000313" key="1">
    <source>
        <dbReference type="EMBL" id="CAC5374935.1"/>
    </source>
</evidence>
<reference evidence="1 2" key="1">
    <citation type="submission" date="2020-06" db="EMBL/GenBank/DDBJ databases">
        <authorList>
            <person name="Li R."/>
            <person name="Bekaert M."/>
        </authorList>
    </citation>
    <scope>NUCLEOTIDE SEQUENCE [LARGE SCALE GENOMIC DNA]</scope>
    <source>
        <strain evidence="2">wild</strain>
    </source>
</reference>
<sequence>MTPCPSCHVQQISPYQIVSLQTQRHCLLILLTCFAKSIYSLSGPESEGVTSFGTPKYDITDQDGDSVTFGLDCPSLNINPSTEEVTLSVNYDHDDKISFIGIFSYLVESGTYSNFFGVDTSGNLYLTAAVDTVSGSTVSVSVRAYDEDNKMDTVTVDFVIRTTTTMTTTTTTDRYLTFFDSPANVAWFSAPLVYSVAKGLEIYEKILEFKAAVKKKLPNALVGFITVPPISFKKYKEHCFENKKLTVSEISDDDLLKLKGFRKGAIRAEIGYTKAEAAQSSDDILAGSSVAEHSQSEDSDKEDSWDFKRGQLIIIKMAENGDAGQQGAKTKRPVVMPDVFTGEEEWTDWLFQFESCSSLNDWDDGLKCKFIIVGLKGTAEIMGRRKKPSETYLEMGNSIRTLARKAYPSLSNNVRDELVKDKFLRGLDKTELALKIRHANPKTLDEAIRMTLEWEAVEKDVKDTNTASENKILATMTEETGACASINLSKTDELIGLMTEMMKLMRKDKERTTVSSRYHHVEEEAMVEGSEEATKRTCNVGLVLFLAILVENAIK</sequence>
<evidence type="ECO:0000313" key="2">
    <source>
        <dbReference type="Proteomes" id="UP000507470"/>
    </source>
</evidence>
<dbReference type="InterPro" id="IPR015919">
    <property type="entry name" value="Cadherin-like_sf"/>
</dbReference>
<dbReference type="AlphaFoldDB" id="A0A6J8AWL4"/>
<gene>
    <name evidence="1" type="ORF">MCOR_12146</name>
</gene>
<dbReference type="SUPFAM" id="SSF49313">
    <property type="entry name" value="Cadherin-like"/>
    <property type="match status" value="1"/>
</dbReference>
<name>A0A6J8AWL4_MYTCO</name>
<keyword evidence="2" id="KW-1185">Reference proteome</keyword>
<dbReference type="PANTHER" id="PTHR19963:SF30">
    <property type="entry name" value="ENDONUCLEASE_EXONUCLEASE_PHOSPHATASE DOMAIN-CONTAINING PROTEIN"/>
    <property type="match status" value="1"/>
</dbReference>
<organism evidence="1 2">
    <name type="scientific">Mytilus coruscus</name>
    <name type="common">Sea mussel</name>
    <dbReference type="NCBI Taxonomy" id="42192"/>
    <lineage>
        <taxon>Eukaryota</taxon>
        <taxon>Metazoa</taxon>
        <taxon>Spiralia</taxon>
        <taxon>Lophotrochozoa</taxon>
        <taxon>Mollusca</taxon>
        <taxon>Bivalvia</taxon>
        <taxon>Autobranchia</taxon>
        <taxon>Pteriomorphia</taxon>
        <taxon>Mytilida</taxon>
        <taxon>Mytiloidea</taxon>
        <taxon>Mytilidae</taxon>
        <taxon>Mytilinae</taxon>
        <taxon>Mytilus</taxon>
    </lineage>
</organism>
<dbReference type="GO" id="GO:0016020">
    <property type="term" value="C:membrane"/>
    <property type="evidence" value="ECO:0007669"/>
    <property type="project" value="InterPro"/>
</dbReference>
<accession>A0A6J8AWL4</accession>
<evidence type="ECO:0008006" key="3">
    <source>
        <dbReference type="Google" id="ProtNLM"/>
    </source>
</evidence>